<evidence type="ECO:0000313" key="4">
    <source>
        <dbReference type="Proteomes" id="UP000054144"/>
    </source>
</evidence>
<organism evidence="3 4">
    <name type="scientific">Fistulina hepatica ATCC 64428</name>
    <dbReference type="NCBI Taxonomy" id="1128425"/>
    <lineage>
        <taxon>Eukaryota</taxon>
        <taxon>Fungi</taxon>
        <taxon>Dikarya</taxon>
        <taxon>Basidiomycota</taxon>
        <taxon>Agaricomycotina</taxon>
        <taxon>Agaricomycetes</taxon>
        <taxon>Agaricomycetidae</taxon>
        <taxon>Agaricales</taxon>
        <taxon>Fistulinaceae</taxon>
        <taxon>Fistulina</taxon>
    </lineage>
</organism>
<evidence type="ECO:0000256" key="1">
    <source>
        <dbReference type="SAM" id="MobiDB-lite"/>
    </source>
</evidence>
<evidence type="ECO:0000313" key="3">
    <source>
        <dbReference type="EMBL" id="KIY42966.1"/>
    </source>
</evidence>
<accession>A0A0D7A207</accession>
<sequence>MVRPPPLQLQYNNYPGLVVHHEPHYKKPFEKFGTRLYEINFRKLVIVGELALNRHWYLSLDAKFQSCSATAMNAFRCILAAHIAFEDRGVDRKQQLFHLSNVSTTLGVLYIVVACIELFGMISVTWEKLFLIRIYTYLAFVSALLVTMAGTIGALSYFLFADDLVRECIALTSDKASATKALFKDKPWPVTASHVPADAITQKCLDAWSAESWTQVISAFMFFLLPSALYLLIAYTYYCQMTDPEHPDNLCVYRPVPSAIRLEDAASAARASARRVPTSSRMRRAPEARSHVHAVKYLHGASRLDSNSGRQGLGARAGHAPTPQFVLGTSSTVSYTSPGPPSYSVSHEHQVVYEPYSDGVYPSSNLRVAYSNPPSKGDHR</sequence>
<feature type="transmembrane region" description="Helical" evidence="2">
    <location>
        <begin position="102"/>
        <end position="122"/>
    </location>
</feature>
<name>A0A0D7A207_9AGAR</name>
<dbReference type="Proteomes" id="UP000054144">
    <property type="component" value="Unassembled WGS sequence"/>
</dbReference>
<feature type="transmembrane region" description="Helical" evidence="2">
    <location>
        <begin position="216"/>
        <end position="238"/>
    </location>
</feature>
<proteinExistence type="predicted"/>
<dbReference type="OrthoDB" id="2927416at2759"/>
<keyword evidence="2" id="KW-0812">Transmembrane</keyword>
<gene>
    <name evidence="3" type="ORF">FISHEDRAFT_63003</name>
</gene>
<feature type="compositionally biased region" description="Low complexity" evidence="1">
    <location>
        <begin position="271"/>
        <end position="280"/>
    </location>
</feature>
<keyword evidence="2" id="KW-0472">Membrane</keyword>
<evidence type="ECO:0000256" key="2">
    <source>
        <dbReference type="SAM" id="Phobius"/>
    </source>
</evidence>
<feature type="region of interest" description="Disordered" evidence="1">
    <location>
        <begin position="271"/>
        <end position="290"/>
    </location>
</feature>
<keyword evidence="4" id="KW-1185">Reference proteome</keyword>
<protein>
    <submittedName>
        <fullName evidence="3">Uncharacterized protein</fullName>
    </submittedName>
</protein>
<keyword evidence="2" id="KW-1133">Transmembrane helix</keyword>
<dbReference type="AlphaFoldDB" id="A0A0D7A207"/>
<dbReference type="EMBL" id="KN882148">
    <property type="protein sequence ID" value="KIY42966.1"/>
    <property type="molecule type" value="Genomic_DNA"/>
</dbReference>
<reference evidence="3 4" key="1">
    <citation type="journal article" date="2015" name="Fungal Genet. Biol.">
        <title>Evolution of novel wood decay mechanisms in Agaricales revealed by the genome sequences of Fistulina hepatica and Cylindrobasidium torrendii.</title>
        <authorList>
            <person name="Floudas D."/>
            <person name="Held B.W."/>
            <person name="Riley R."/>
            <person name="Nagy L.G."/>
            <person name="Koehler G."/>
            <person name="Ransdell A.S."/>
            <person name="Younus H."/>
            <person name="Chow J."/>
            <person name="Chiniquy J."/>
            <person name="Lipzen A."/>
            <person name="Tritt A."/>
            <person name="Sun H."/>
            <person name="Haridas S."/>
            <person name="LaButti K."/>
            <person name="Ohm R.A."/>
            <person name="Kues U."/>
            <person name="Blanchette R.A."/>
            <person name="Grigoriev I.V."/>
            <person name="Minto R.E."/>
            <person name="Hibbett D.S."/>
        </authorList>
    </citation>
    <scope>NUCLEOTIDE SEQUENCE [LARGE SCALE GENOMIC DNA]</scope>
    <source>
        <strain evidence="3 4">ATCC 64428</strain>
    </source>
</reference>
<feature type="transmembrane region" description="Helical" evidence="2">
    <location>
        <begin position="134"/>
        <end position="160"/>
    </location>
</feature>